<evidence type="ECO:0000313" key="2">
    <source>
        <dbReference type="Proteomes" id="UP000001514"/>
    </source>
</evidence>
<keyword evidence="2" id="KW-1185">Reference proteome</keyword>
<dbReference type="KEGG" id="smo:SELMODRAFT_425542"/>
<accession>D8STF8</accession>
<dbReference type="AlphaFoldDB" id="D8STF8"/>
<evidence type="ECO:0000313" key="1">
    <source>
        <dbReference type="EMBL" id="EFJ12190.1"/>
    </source>
</evidence>
<dbReference type="HOGENOM" id="CLU_2268470_0_0_1"/>
<reference evidence="1 2" key="1">
    <citation type="journal article" date="2011" name="Science">
        <title>The Selaginella genome identifies genetic changes associated with the evolution of vascular plants.</title>
        <authorList>
            <person name="Banks J.A."/>
            <person name="Nishiyama T."/>
            <person name="Hasebe M."/>
            <person name="Bowman J.L."/>
            <person name="Gribskov M."/>
            <person name="dePamphilis C."/>
            <person name="Albert V.A."/>
            <person name="Aono N."/>
            <person name="Aoyama T."/>
            <person name="Ambrose B.A."/>
            <person name="Ashton N.W."/>
            <person name="Axtell M.J."/>
            <person name="Barker E."/>
            <person name="Barker M.S."/>
            <person name="Bennetzen J.L."/>
            <person name="Bonawitz N.D."/>
            <person name="Chapple C."/>
            <person name="Cheng C."/>
            <person name="Correa L.G."/>
            <person name="Dacre M."/>
            <person name="DeBarry J."/>
            <person name="Dreyer I."/>
            <person name="Elias M."/>
            <person name="Engstrom E.M."/>
            <person name="Estelle M."/>
            <person name="Feng L."/>
            <person name="Finet C."/>
            <person name="Floyd S.K."/>
            <person name="Frommer W.B."/>
            <person name="Fujita T."/>
            <person name="Gramzow L."/>
            <person name="Gutensohn M."/>
            <person name="Harholt J."/>
            <person name="Hattori M."/>
            <person name="Heyl A."/>
            <person name="Hirai T."/>
            <person name="Hiwatashi Y."/>
            <person name="Ishikawa M."/>
            <person name="Iwata M."/>
            <person name="Karol K.G."/>
            <person name="Koehler B."/>
            <person name="Kolukisaoglu U."/>
            <person name="Kubo M."/>
            <person name="Kurata T."/>
            <person name="Lalonde S."/>
            <person name="Li K."/>
            <person name="Li Y."/>
            <person name="Litt A."/>
            <person name="Lyons E."/>
            <person name="Manning G."/>
            <person name="Maruyama T."/>
            <person name="Michael T.P."/>
            <person name="Mikami K."/>
            <person name="Miyazaki S."/>
            <person name="Morinaga S."/>
            <person name="Murata T."/>
            <person name="Mueller-Roeber B."/>
            <person name="Nelson D.R."/>
            <person name="Obara M."/>
            <person name="Oguri Y."/>
            <person name="Olmstead R.G."/>
            <person name="Onodera N."/>
            <person name="Petersen B.L."/>
            <person name="Pils B."/>
            <person name="Prigge M."/>
            <person name="Rensing S.A."/>
            <person name="Riano-Pachon D.M."/>
            <person name="Roberts A.W."/>
            <person name="Sato Y."/>
            <person name="Scheller H.V."/>
            <person name="Schulz B."/>
            <person name="Schulz C."/>
            <person name="Shakirov E.V."/>
            <person name="Shibagaki N."/>
            <person name="Shinohara N."/>
            <person name="Shippen D.E."/>
            <person name="Soerensen I."/>
            <person name="Sotooka R."/>
            <person name="Sugimoto N."/>
            <person name="Sugita M."/>
            <person name="Sumikawa N."/>
            <person name="Tanurdzic M."/>
            <person name="Theissen G."/>
            <person name="Ulvskov P."/>
            <person name="Wakazuki S."/>
            <person name="Weng J.K."/>
            <person name="Willats W.W."/>
            <person name="Wipf D."/>
            <person name="Wolf P.G."/>
            <person name="Yang L."/>
            <person name="Zimmer A.D."/>
            <person name="Zhu Q."/>
            <person name="Mitros T."/>
            <person name="Hellsten U."/>
            <person name="Loque D."/>
            <person name="Otillar R."/>
            <person name="Salamov A."/>
            <person name="Schmutz J."/>
            <person name="Shapiro H."/>
            <person name="Lindquist E."/>
            <person name="Lucas S."/>
            <person name="Rokhsar D."/>
            <person name="Grigoriev I.V."/>
        </authorList>
    </citation>
    <scope>NUCLEOTIDE SEQUENCE [LARGE SCALE GENOMIC DNA]</scope>
</reference>
<organism evidence="2">
    <name type="scientific">Selaginella moellendorffii</name>
    <name type="common">Spikemoss</name>
    <dbReference type="NCBI Taxonomy" id="88036"/>
    <lineage>
        <taxon>Eukaryota</taxon>
        <taxon>Viridiplantae</taxon>
        <taxon>Streptophyta</taxon>
        <taxon>Embryophyta</taxon>
        <taxon>Tracheophyta</taxon>
        <taxon>Lycopodiopsida</taxon>
        <taxon>Selaginellales</taxon>
        <taxon>Selaginellaceae</taxon>
        <taxon>Selaginella</taxon>
    </lineage>
</organism>
<dbReference type="EMBL" id="GL377640">
    <property type="protein sequence ID" value="EFJ12190.1"/>
    <property type="molecule type" value="Genomic_DNA"/>
</dbReference>
<gene>
    <name evidence="1" type="ORF">SELMODRAFT_425542</name>
</gene>
<dbReference type="Gramene" id="EFJ12190">
    <property type="protein sequence ID" value="EFJ12190"/>
    <property type="gene ID" value="SELMODRAFT_425542"/>
</dbReference>
<sequence length="103" mass="11295">MAGFIVEYVKSGITPNAFGDPSSPVVGALKAKGFAALKASDQTIMKDMLQGKYLALRRKLLIMVLETFVRSREYGIRLSNKPVILRRWCPQTSPTSVGGHDPT</sequence>
<protein>
    <submittedName>
        <fullName evidence="1">Uncharacterized protein</fullName>
    </submittedName>
</protein>
<proteinExistence type="predicted"/>
<name>D8STF8_SELML</name>
<dbReference type="Proteomes" id="UP000001514">
    <property type="component" value="Unassembled WGS sequence"/>
</dbReference>
<dbReference type="InParanoid" id="D8STF8"/>